<evidence type="ECO:0000313" key="2">
    <source>
        <dbReference type="EMBL" id="WDR01526.1"/>
    </source>
</evidence>
<dbReference type="Proteomes" id="UP001220530">
    <property type="component" value="Chromosome"/>
</dbReference>
<keyword evidence="1" id="KW-0175">Coiled coil</keyword>
<organism evidence="2 3">
    <name type="scientific">Devosia algicola</name>
    <dbReference type="NCBI Taxonomy" id="3026418"/>
    <lineage>
        <taxon>Bacteria</taxon>
        <taxon>Pseudomonadati</taxon>
        <taxon>Pseudomonadota</taxon>
        <taxon>Alphaproteobacteria</taxon>
        <taxon>Hyphomicrobiales</taxon>
        <taxon>Devosiaceae</taxon>
        <taxon>Devosia</taxon>
    </lineage>
</organism>
<keyword evidence="3" id="KW-1185">Reference proteome</keyword>
<accession>A0ABY7YJS2</accession>
<protein>
    <submittedName>
        <fullName evidence="2">HlyD family efflux transporter periplasmic adaptor subunit</fullName>
    </submittedName>
</protein>
<dbReference type="Gene3D" id="2.40.30.170">
    <property type="match status" value="1"/>
</dbReference>
<dbReference type="EMBL" id="CP118246">
    <property type="protein sequence ID" value="WDR01526.1"/>
    <property type="molecule type" value="Genomic_DNA"/>
</dbReference>
<evidence type="ECO:0000256" key="1">
    <source>
        <dbReference type="SAM" id="Coils"/>
    </source>
</evidence>
<dbReference type="Gene3D" id="1.10.287.470">
    <property type="entry name" value="Helix hairpin bin"/>
    <property type="match status" value="2"/>
</dbReference>
<evidence type="ECO:0000313" key="3">
    <source>
        <dbReference type="Proteomes" id="UP001220530"/>
    </source>
</evidence>
<dbReference type="Gene3D" id="2.40.50.100">
    <property type="match status" value="2"/>
</dbReference>
<feature type="coiled-coil region" evidence="1">
    <location>
        <begin position="108"/>
        <end position="159"/>
    </location>
</feature>
<gene>
    <name evidence="2" type="ORF">PSQ19_12070</name>
</gene>
<dbReference type="SUPFAM" id="SSF111369">
    <property type="entry name" value="HlyD-like secretion proteins"/>
    <property type="match status" value="3"/>
</dbReference>
<sequence>MNAVFGFITGLIGMIIPGFGTDPAPAYSGYIEADYVYAAPASPGTIKSFAVTEGDVVSRGDVLFTLEHAQQDALLAGAQARVAAADATAKNLATGSRSAEVDVIRASLARAQTDLALAQTTLDRSEKLDALGLTPKAKLDQDRASLSSAQAQVDQLAAQLTVAELPARNEQQLAAEANLLAAKADVAKATSDLADRTIVAPGDGVVDRVFFSRGEMAGAGQAVVSLLPTGALKVKFYVGEAVRASFALGESVNVSCDACAPGIVAHITRFAADPQFTPPVIYSRDERSRLVYLVEAVIEMPKGLHPGQPVSVEPVQ</sequence>
<reference evidence="2 3" key="1">
    <citation type="submission" date="2023-02" db="EMBL/GenBank/DDBJ databases">
        <title>Devosia algicola sp. nov., isolated from the phycosphere of marine algae.</title>
        <authorList>
            <person name="Kim J.M."/>
            <person name="Lee J.K."/>
            <person name="Choi B.J."/>
            <person name="Bayburt H."/>
            <person name="Jeon C.O."/>
        </authorList>
    </citation>
    <scope>NUCLEOTIDE SEQUENCE [LARGE SCALE GENOMIC DNA]</scope>
    <source>
        <strain evidence="2 3">G20-9</strain>
    </source>
</reference>
<dbReference type="PANTHER" id="PTHR30438">
    <property type="entry name" value="36 KDA ANTIGEN-RELATED"/>
    <property type="match status" value="1"/>
</dbReference>
<dbReference type="PANTHER" id="PTHR30438:SF2">
    <property type="entry name" value="MEMBRANE PROTEIN"/>
    <property type="match status" value="1"/>
</dbReference>
<name>A0ABY7YJS2_9HYPH</name>
<proteinExistence type="predicted"/>
<dbReference type="RefSeq" id="WP_282217937.1">
    <property type="nucleotide sequence ID" value="NZ_CP118246.1"/>
</dbReference>